<dbReference type="AlphaFoldDB" id="A0A919X8N8"/>
<protein>
    <submittedName>
        <fullName evidence="1">Uncharacterized protein</fullName>
    </submittedName>
</protein>
<evidence type="ECO:0000313" key="1">
    <source>
        <dbReference type="EMBL" id="GIO27074.1"/>
    </source>
</evidence>
<name>A0A919X8N8_9BACI</name>
<evidence type="ECO:0000313" key="2">
    <source>
        <dbReference type="Proteomes" id="UP000676917"/>
    </source>
</evidence>
<proteinExistence type="predicted"/>
<keyword evidence="2" id="KW-1185">Reference proteome</keyword>
<accession>A0A919X8N8</accession>
<gene>
    <name evidence="1" type="ORF">J43TS3_16850</name>
</gene>
<organism evidence="1 2">
    <name type="scientific">Ornithinibacillus bavariensis</name>
    <dbReference type="NCBI Taxonomy" id="545502"/>
    <lineage>
        <taxon>Bacteria</taxon>
        <taxon>Bacillati</taxon>
        <taxon>Bacillota</taxon>
        <taxon>Bacilli</taxon>
        <taxon>Bacillales</taxon>
        <taxon>Bacillaceae</taxon>
        <taxon>Ornithinibacillus</taxon>
    </lineage>
</organism>
<sequence>MLVKQENSYITDDSIGKYLLIAEEIDSILYEKDIKSILKDFDNKTIGFF</sequence>
<reference evidence="1" key="1">
    <citation type="submission" date="2021-03" db="EMBL/GenBank/DDBJ databases">
        <title>Antimicrobial resistance genes in bacteria isolated from Japanese honey, and their potential for conferring macrolide and lincosamide resistance in the American foulbrood pathogen Paenibacillus larvae.</title>
        <authorList>
            <person name="Okamoto M."/>
            <person name="Kumagai M."/>
            <person name="Kanamori H."/>
            <person name="Takamatsu D."/>
        </authorList>
    </citation>
    <scope>NUCLEOTIDE SEQUENCE</scope>
    <source>
        <strain evidence="1">J43TS3</strain>
    </source>
</reference>
<dbReference type="EMBL" id="BORP01000002">
    <property type="protein sequence ID" value="GIO27074.1"/>
    <property type="molecule type" value="Genomic_DNA"/>
</dbReference>
<dbReference type="Proteomes" id="UP000676917">
    <property type="component" value="Unassembled WGS sequence"/>
</dbReference>
<comment type="caution">
    <text evidence="1">The sequence shown here is derived from an EMBL/GenBank/DDBJ whole genome shotgun (WGS) entry which is preliminary data.</text>
</comment>